<proteinExistence type="predicted"/>
<dbReference type="VEuPathDB" id="FungiDB:ASPFODRAFT_208524"/>
<evidence type="ECO:0000313" key="2">
    <source>
        <dbReference type="EMBL" id="GAT18684.1"/>
    </source>
</evidence>
<accession>A0A146EXA8</accession>
<name>A0A146EXA8_ASPKA</name>
<reference evidence="2 3" key="1">
    <citation type="journal article" date="2016" name="DNA Res.">
        <title>Genome sequence of Aspergillus luchuensis NBRC 4314.</title>
        <authorList>
            <person name="Yamada O."/>
            <person name="Machida M."/>
            <person name="Hosoyama A."/>
            <person name="Goto M."/>
            <person name="Takahashi T."/>
            <person name="Futagami T."/>
            <person name="Yamagata Y."/>
            <person name="Takeuchi M."/>
            <person name="Kobayashi T."/>
            <person name="Koike H."/>
            <person name="Abe K."/>
            <person name="Asai K."/>
            <person name="Arita M."/>
            <person name="Fujita N."/>
            <person name="Fukuda K."/>
            <person name="Higa K."/>
            <person name="Horikawa H."/>
            <person name="Ishikawa T."/>
            <person name="Jinno K."/>
            <person name="Kato Y."/>
            <person name="Kirimura K."/>
            <person name="Mizutani O."/>
            <person name="Nakasone K."/>
            <person name="Sano M."/>
            <person name="Shiraishi Y."/>
            <person name="Tsukahara M."/>
            <person name="Gomi K."/>
        </authorList>
    </citation>
    <scope>NUCLEOTIDE SEQUENCE [LARGE SCALE GENOMIC DNA]</scope>
    <source>
        <strain evidence="2 3">RIB 2604</strain>
    </source>
</reference>
<protein>
    <submittedName>
        <fullName evidence="2">Uncharacterized protein</fullName>
    </submittedName>
</protein>
<gene>
    <name evidence="2" type="ORF">RIB2604_00101780</name>
</gene>
<evidence type="ECO:0000313" key="3">
    <source>
        <dbReference type="Proteomes" id="UP000075230"/>
    </source>
</evidence>
<reference evidence="3" key="2">
    <citation type="submission" date="2016-02" db="EMBL/GenBank/DDBJ databases">
        <title>Genome sequencing of Aspergillus luchuensis NBRC 4314.</title>
        <authorList>
            <person name="Yamada O."/>
        </authorList>
    </citation>
    <scope>NUCLEOTIDE SEQUENCE [LARGE SCALE GENOMIC DNA]</scope>
    <source>
        <strain evidence="3">RIB 2604</strain>
    </source>
</reference>
<dbReference type="Proteomes" id="UP000075230">
    <property type="component" value="Unassembled WGS sequence"/>
</dbReference>
<comment type="caution">
    <text evidence="2">The sequence shown here is derived from an EMBL/GenBank/DDBJ whole genome shotgun (WGS) entry which is preliminary data.</text>
</comment>
<dbReference type="EMBL" id="BCWF01000001">
    <property type="protein sequence ID" value="GAT18684.1"/>
    <property type="molecule type" value="Genomic_DNA"/>
</dbReference>
<evidence type="ECO:0000256" key="1">
    <source>
        <dbReference type="SAM" id="MobiDB-lite"/>
    </source>
</evidence>
<organism evidence="2 3">
    <name type="scientific">Aspergillus kawachii</name>
    <name type="common">White koji mold</name>
    <name type="synonym">Aspergillus awamori var. kawachi</name>
    <dbReference type="NCBI Taxonomy" id="1069201"/>
    <lineage>
        <taxon>Eukaryota</taxon>
        <taxon>Fungi</taxon>
        <taxon>Dikarya</taxon>
        <taxon>Ascomycota</taxon>
        <taxon>Pezizomycotina</taxon>
        <taxon>Eurotiomycetes</taxon>
        <taxon>Eurotiomycetidae</taxon>
        <taxon>Eurotiales</taxon>
        <taxon>Aspergillaceae</taxon>
        <taxon>Aspergillus</taxon>
        <taxon>Aspergillus subgen. Circumdati</taxon>
    </lineage>
</organism>
<sequence>MCLTVAHKCVSIHATERELDHSRARGSSGQADSPMVDRSRPAASASVEDIGTMRSLTGGGWPVVLVPPTSGEEDWRARCVRGESMVVTRTTGGIYGTTK</sequence>
<feature type="region of interest" description="Disordered" evidence="1">
    <location>
        <begin position="17"/>
        <end position="47"/>
    </location>
</feature>
<dbReference type="AlphaFoldDB" id="A0A146EXA8"/>